<keyword evidence="2" id="KW-0227">DNA damage</keyword>
<reference evidence="6 7" key="1">
    <citation type="journal article" date="2020" name="Nat. Food">
        <title>A phased Vanilla planifolia genome enables genetic improvement of flavour and production.</title>
        <authorList>
            <person name="Hasing T."/>
            <person name="Tang H."/>
            <person name="Brym M."/>
            <person name="Khazi F."/>
            <person name="Huang T."/>
            <person name="Chambers A.H."/>
        </authorList>
    </citation>
    <scope>NUCLEOTIDE SEQUENCE [LARGE SCALE GENOMIC DNA]</scope>
    <source>
        <tissue evidence="6">Leaf</tissue>
    </source>
</reference>
<name>A0A835ULP4_VANPL</name>
<feature type="compositionally biased region" description="Low complexity" evidence="5">
    <location>
        <begin position="287"/>
        <end position="296"/>
    </location>
</feature>
<comment type="subcellular location">
    <subcellularLocation>
        <location evidence="1">Nucleus</location>
    </subcellularLocation>
</comment>
<feature type="region of interest" description="Disordered" evidence="5">
    <location>
        <begin position="25"/>
        <end position="54"/>
    </location>
</feature>
<evidence type="ECO:0000313" key="7">
    <source>
        <dbReference type="Proteomes" id="UP000639772"/>
    </source>
</evidence>
<proteinExistence type="predicted"/>
<feature type="compositionally biased region" description="Basic and acidic residues" evidence="5">
    <location>
        <begin position="323"/>
        <end position="334"/>
    </location>
</feature>
<evidence type="ECO:0000313" key="6">
    <source>
        <dbReference type="EMBL" id="KAG0465265.1"/>
    </source>
</evidence>
<evidence type="ECO:0000256" key="4">
    <source>
        <dbReference type="ARBA" id="ARBA00023242"/>
    </source>
</evidence>
<dbReference type="GO" id="GO:0006281">
    <property type="term" value="P:DNA repair"/>
    <property type="evidence" value="ECO:0007669"/>
    <property type="project" value="UniProtKB-KW"/>
</dbReference>
<comment type="caution">
    <text evidence="6">The sequence shown here is derived from an EMBL/GenBank/DDBJ whole genome shotgun (WGS) entry which is preliminary data.</text>
</comment>
<evidence type="ECO:0008006" key="8">
    <source>
        <dbReference type="Google" id="ProtNLM"/>
    </source>
</evidence>
<keyword evidence="4" id="KW-0539">Nucleus</keyword>
<dbReference type="Gene3D" id="2.30.30.140">
    <property type="match status" value="1"/>
</dbReference>
<dbReference type="PANTHER" id="PTHR12663">
    <property type="entry name" value="ANDROGEN INDUCED INHIBITOR OF PROLIFERATION AS3 / PDS5-RELATED"/>
    <property type="match status" value="1"/>
</dbReference>
<evidence type="ECO:0000256" key="3">
    <source>
        <dbReference type="ARBA" id="ARBA00023204"/>
    </source>
</evidence>
<dbReference type="InterPro" id="IPR039776">
    <property type="entry name" value="Pds5"/>
</dbReference>
<dbReference type="Proteomes" id="UP000639772">
    <property type="component" value="Chromosome 10"/>
</dbReference>
<protein>
    <recommendedName>
        <fullName evidence="8">Tudor domain-containing protein</fullName>
    </recommendedName>
</protein>
<evidence type="ECO:0000256" key="2">
    <source>
        <dbReference type="ARBA" id="ARBA00022763"/>
    </source>
</evidence>
<dbReference type="EMBL" id="JADCNM010000010">
    <property type="protein sequence ID" value="KAG0465265.1"/>
    <property type="molecule type" value="Genomic_DNA"/>
</dbReference>
<organism evidence="6 7">
    <name type="scientific">Vanilla planifolia</name>
    <name type="common">Vanilla</name>
    <dbReference type="NCBI Taxonomy" id="51239"/>
    <lineage>
        <taxon>Eukaryota</taxon>
        <taxon>Viridiplantae</taxon>
        <taxon>Streptophyta</taxon>
        <taxon>Embryophyta</taxon>
        <taxon>Tracheophyta</taxon>
        <taxon>Spermatophyta</taxon>
        <taxon>Magnoliopsida</taxon>
        <taxon>Liliopsida</taxon>
        <taxon>Asparagales</taxon>
        <taxon>Orchidaceae</taxon>
        <taxon>Vanilloideae</taxon>
        <taxon>Vanilleae</taxon>
        <taxon>Vanilla</taxon>
    </lineage>
</organism>
<dbReference type="AlphaFoldDB" id="A0A835ULP4"/>
<dbReference type="GO" id="GO:0005634">
    <property type="term" value="C:nucleus"/>
    <property type="evidence" value="ECO:0007669"/>
    <property type="project" value="UniProtKB-SubCell"/>
</dbReference>
<accession>A0A835ULP4</accession>
<feature type="compositionally biased region" description="Acidic residues" evidence="5">
    <location>
        <begin position="269"/>
        <end position="279"/>
    </location>
</feature>
<dbReference type="GO" id="GO:0000785">
    <property type="term" value="C:chromatin"/>
    <property type="evidence" value="ECO:0007669"/>
    <property type="project" value="TreeGrafter"/>
</dbReference>
<dbReference type="SUPFAM" id="SSF63748">
    <property type="entry name" value="Tudor/PWWP/MBT"/>
    <property type="match status" value="1"/>
</dbReference>
<dbReference type="CDD" id="cd20404">
    <property type="entry name" value="Tudor_Agenet_AtEML-like"/>
    <property type="match status" value="1"/>
</dbReference>
<gene>
    <name evidence="6" type="ORF">HPP92_019429</name>
</gene>
<feature type="compositionally biased region" description="Basic and acidic residues" evidence="5">
    <location>
        <begin position="301"/>
        <end position="311"/>
    </location>
</feature>
<dbReference type="OrthoDB" id="200660at2759"/>
<keyword evidence="3" id="KW-0234">DNA repair</keyword>
<dbReference type="PANTHER" id="PTHR12663:SF69">
    <property type="entry name" value="SISTER CHROMATID COHESION PROTEIN PDS5 HOMOLOG E"/>
    <property type="match status" value="1"/>
</dbReference>
<sequence>MKNMDEDVDVLGMVREINLDAIEAARGTNKNSPKRKQNETNNINIPTPKRKRSFNIHRSPSYANKKHDASFKEANILLSSLPKLQSISSRDGNNTTERTYGEVLNNDIKVKMMLGIQKNLKQWIWTRRKWVKSSGNSVKNAKSEESPVCQSASLKSELSGEELVGSRIKVWWPLDKRFYEGIVHSYVPETGKHNILYDDGDVEIPMRQLFSTHLQRSPVVTEKSSKSNSQLNNKPIKRSIGPHVEGKHVSGKISQRFKKISEKDSISNMDDERDLEESNGDPHYESDNVNSESSSSLKQMKKAEGNAAERTEELEEMDISSPKSKEYSDNEPLRLWRQRAGKAG</sequence>
<evidence type="ECO:0000256" key="1">
    <source>
        <dbReference type="ARBA" id="ARBA00004123"/>
    </source>
</evidence>
<feature type="region of interest" description="Disordered" evidence="5">
    <location>
        <begin position="214"/>
        <end position="344"/>
    </location>
</feature>
<dbReference type="GO" id="GO:0007064">
    <property type="term" value="P:mitotic sister chromatid cohesion"/>
    <property type="evidence" value="ECO:0007669"/>
    <property type="project" value="InterPro"/>
</dbReference>
<evidence type="ECO:0000256" key="5">
    <source>
        <dbReference type="SAM" id="MobiDB-lite"/>
    </source>
</evidence>